<dbReference type="RefSeq" id="WP_338291736.1">
    <property type="nucleotide sequence ID" value="NZ_AP027272.1"/>
</dbReference>
<dbReference type="Gene3D" id="1.10.150.690">
    <property type="entry name" value="DUF2063"/>
    <property type="match status" value="1"/>
</dbReference>
<evidence type="ECO:0000259" key="1">
    <source>
        <dbReference type="Pfam" id="PF09836"/>
    </source>
</evidence>
<feature type="domain" description="Putative DNA-binding" evidence="1">
    <location>
        <begin position="6"/>
        <end position="91"/>
    </location>
</feature>
<feature type="domain" description="NGO1945-like C-terminal" evidence="2">
    <location>
        <begin position="141"/>
        <end position="236"/>
    </location>
</feature>
<dbReference type="Gene3D" id="3.90.930.50">
    <property type="match status" value="1"/>
</dbReference>
<accession>A0AA48I4G4</accession>
<dbReference type="Pfam" id="PF22106">
    <property type="entry name" value="NGO1945_C"/>
    <property type="match status" value="1"/>
</dbReference>
<proteinExistence type="predicted"/>
<keyword evidence="4" id="KW-1185">Reference proteome</keyword>
<sequence>MSFIDVQQQFMRHIRDPQNNPAPQGIEDRRLAVYRELFFNNILGFLNSGFPVLESLYSEQDWQVLARRFFSDHDCRSPYFVDISREFVEFLANEVTEQEYRYPFVPELAHYEWLELNLSTRKSGPLRIWDKVQSFNSFHFSPLAELVSYQWPVHQISEHYIPDSPGEENFFFVVHRDNDNQVHFSQINQVTAWLLSQMEDRVFNLEQLNTVMLSGLSQLPSEQVLKATADIVEQMLGKQIFVLPSKSS</sequence>
<evidence type="ECO:0000313" key="3">
    <source>
        <dbReference type="EMBL" id="BDX05745.1"/>
    </source>
</evidence>
<dbReference type="AlphaFoldDB" id="A0AA48I4G4"/>
<protein>
    <submittedName>
        <fullName evidence="3">DUF2063 domain-containing protein</fullName>
    </submittedName>
</protein>
<evidence type="ECO:0000259" key="2">
    <source>
        <dbReference type="Pfam" id="PF22106"/>
    </source>
</evidence>
<dbReference type="InterPro" id="IPR018640">
    <property type="entry name" value="DUF2063"/>
</dbReference>
<evidence type="ECO:0000313" key="4">
    <source>
        <dbReference type="Proteomes" id="UP001333710"/>
    </source>
</evidence>
<dbReference type="EMBL" id="AP027272">
    <property type="protein sequence ID" value="BDX05745.1"/>
    <property type="molecule type" value="Genomic_DNA"/>
</dbReference>
<reference evidence="3" key="1">
    <citation type="submission" date="2023-01" db="EMBL/GenBank/DDBJ databases">
        <title>Complete genome sequence of Planctobacterium marinum strain Dej080120_11.</title>
        <authorList>
            <person name="Ueki S."/>
            <person name="Maruyama F."/>
        </authorList>
    </citation>
    <scope>NUCLEOTIDE SEQUENCE</scope>
    <source>
        <strain evidence="3">Dej080120_11</strain>
    </source>
</reference>
<dbReference type="InterPro" id="IPR044922">
    <property type="entry name" value="DUF2063_N_sf"/>
</dbReference>
<organism evidence="3 4">
    <name type="scientific">Planctobacterium marinum</name>
    <dbReference type="NCBI Taxonomy" id="1631968"/>
    <lineage>
        <taxon>Bacteria</taxon>
        <taxon>Pseudomonadati</taxon>
        <taxon>Pseudomonadota</taxon>
        <taxon>Gammaproteobacteria</taxon>
        <taxon>Alteromonadales</taxon>
        <taxon>Alteromonadaceae</taxon>
        <taxon>Planctobacterium</taxon>
    </lineage>
</organism>
<gene>
    <name evidence="3" type="ORF">MACH26_12660</name>
</gene>
<dbReference type="Pfam" id="PF09836">
    <property type="entry name" value="DUF2063"/>
    <property type="match status" value="1"/>
</dbReference>
<dbReference type="KEGG" id="pmaw:MACH26_12660"/>
<name>A0AA48I4G4_9ALTE</name>
<dbReference type="Proteomes" id="UP001333710">
    <property type="component" value="Chromosome"/>
</dbReference>
<dbReference type="InterPro" id="IPR054098">
    <property type="entry name" value="NGO1945-like_C"/>
</dbReference>